<evidence type="ECO:0000256" key="2">
    <source>
        <dbReference type="SAM" id="Phobius"/>
    </source>
</evidence>
<dbReference type="Proteomes" id="UP001341840">
    <property type="component" value="Unassembled WGS sequence"/>
</dbReference>
<feature type="region of interest" description="Disordered" evidence="1">
    <location>
        <begin position="198"/>
        <end position="227"/>
    </location>
</feature>
<protein>
    <submittedName>
        <fullName evidence="3">Uncharacterized protein</fullName>
    </submittedName>
</protein>
<accession>A0ABU6RAF6</accession>
<sequence>MPIRRLVFRYMGCFAVALFLLYTAILFMFSFCAAVTAFLPFQEKATTLEDELSEKSLEHQSTLDRIAQLEEDQRVLGAQFESSQLSLEVERKRTATAEGQAASLAAALKTCQADLSKATEASEYWRSEWHTLGSEVTEMCQETLDVCPDQVSHLCPGVDFSAITLKSRWDPKGRRIFVPQETEEEVELPSTEGVVLDQGPTAAAQSSQPMAGGAAEGVVGASGECPT</sequence>
<reference evidence="3 4" key="1">
    <citation type="journal article" date="2023" name="Plants (Basel)">
        <title>Bridging the Gap: Combining Genomics and Transcriptomics Approaches to Understand Stylosanthes scabra, an Orphan Legume from the Brazilian Caatinga.</title>
        <authorList>
            <person name="Ferreira-Neto J.R.C."/>
            <person name="da Silva M.D."/>
            <person name="Binneck E."/>
            <person name="de Melo N.F."/>
            <person name="da Silva R.H."/>
            <person name="de Melo A.L.T.M."/>
            <person name="Pandolfi V."/>
            <person name="Bustamante F.O."/>
            <person name="Brasileiro-Vidal A.C."/>
            <person name="Benko-Iseppon A.M."/>
        </authorList>
    </citation>
    <scope>NUCLEOTIDE SEQUENCE [LARGE SCALE GENOMIC DNA]</scope>
    <source>
        <tissue evidence="3">Leaves</tissue>
    </source>
</reference>
<comment type="caution">
    <text evidence="3">The sequence shown here is derived from an EMBL/GenBank/DDBJ whole genome shotgun (WGS) entry which is preliminary data.</text>
</comment>
<feature type="compositionally biased region" description="Low complexity" evidence="1">
    <location>
        <begin position="211"/>
        <end position="227"/>
    </location>
</feature>
<keyword evidence="2" id="KW-0812">Transmembrane</keyword>
<proteinExistence type="predicted"/>
<evidence type="ECO:0000256" key="1">
    <source>
        <dbReference type="SAM" id="MobiDB-lite"/>
    </source>
</evidence>
<keyword evidence="4" id="KW-1185">Reference proteome</keyword>
<evidence type="ECO:0000313" key="3">
    <source>
        <dbReference type="EMBL" id="MED6120968.1"/>
    </source>
</evidence>
<feature type="transmembrane region" description="Helical" evidence="2">
    <location>
        <begin position="12"/>
        <end position="39"/>
    </location>
</feature>
<organism evidence="3 4">
    <name type="scientific">Stylosanthes scabra</name>
    <dbReference type="NCBI Taxonomy" id="79078"/>
    <lineage>
        <taxon>Eukaryota</taxon>
        <taxon>Viridiplantae</taxon>
        <taxon>Streptophyta</taxon>
        <taxon>Embryophyta</taxon>
        <taxon>Tracheophyta</taxon>
        <taxon>Spermatophyta</taxon>
        <taxon>Magnoliopsida</taxon>
        <taxon>eudicotyledons</taxon>
        <taxon>Gunneridae</taxon>
        <taxon>Pentapetalae</taxon>
        <taxon>rosids</taxon>
        <taxon>fabids</taxon>
        <taxon>Fabales</taxon>
        <taxon>Fabaceae</taxon>
        <taxon>Papilionoideae</taxon>
        <taxon>50 kb inversion clade</taxon>
        <taxon>dalbergioids sensu lato</taxon>
        <taxon>Dalbergieae</taxon>
        <taxon>Pterocarpus clade</taxon>
        <taxon>Stylosanthes</taxon>
    </lineage>
</organism>
<gene>
    <name evidence="3" type="ORF">PIB30_025745</name>
</gene>
<keyword evidence="2" id="KW-0472">Membrane</keyword>
<dbReference type="EMBL" id="JASCZI010030303">
    <property type="protein sequence ID" value="MED6120968.1"/>
    <property type="molecule type" value="Genomic_DNA"/>
</dbReference>
<keyword evidence="2" id="KW-1133">Transmembrane helix</keyword>
<evidence type="ECO:0000313" key="4">
    <source>
        <dbReference type="Proteomes" id="UP001341840"/>
    </source>
</evidence>
<name>A0ABU6RAF6_9FABA</name>